<keyword evidence="7 9" id="KW-0472">Membrane</keyword>
<keyword evidence="5" id="KW-0067">ATP-binding</keyword>
<dbReference type="InterPro" id="IPR050352">
    <property type="entry name" value="ABCG_transporters"/>
</dbReference>
<keyword evidence="3 9" id="KW-0812">Transmembrane</keyword>
<feature type="compositionally biased region" description="Basic and acidic residues" evidence="8">
    <location>
        <begin position="328"/>
        <end position="342"/>
    </location>
</feature>
<dbReference type="Pfam" id="PF19055">
    <property type="entry name" value="ABC2_membrane_7"/>
    <property type="match status" value="1"/>
</dbReference>
<evidence type="ECO:0000256" key="3">
    <source>
        <dbReference type="ARBA" id="ARBA00022692"/>
    </source>
</evidence>
<dbReference type="Gene3D" id="3.40.50.300">
    <property type="entry name" value="P-loop containing nucleotide triphosphate hydrolases"/>
    <property type="match status" value="1"/>
</dbReference>
<dbReference type="Pfam" id="PF00005">
    <property type="entry name" value="ABC_tran"/>
    <property type="match status" value="1"/>
</dbReference>
<organism evidence="11 12">
    <name type="scientific">Coccomyxa viridis</name>
    <dbReference type="NCBI Taxonomy" id="1274662"/>
    <lineage>
        <taxon>Eukaryota</taxon>
        <taxon>Viridiplantae</taxon>
        <taxon>Chlorophyta</taxon>
        <taxon>core chlorophytes</taxon>
        <taxon>Trebouxiophyceae</taxon>
        <taxon>Trebouxiophyceae incertae sedis</taxon>
        <taxon>Coccomyxaceae</taxon>
        <taxon>Coccomyxa</taxon>
    </lineage>
</organism>
<dbReference type="InterPro" id="IPR003439">
    <property type="entry name" value="ABC_transporter-like_ATP-bd"/>
</dbReference>
<evidence type="ECO:0000313" key="11">
    <source>
        <dbReference type="EMBL" id="CAL5220543.1"/>
    </source>
</evidence>
<sequence length="720" mass="79488">MGETEDLMSPKLPLQTKFDVEFRNLRFTVPSKKSDRPPTVILKSVSGACRGCRLTAIMGASGAGKTTLLNALACKMAGKGSMSGRVLLNGVPYTDRDFRRWGVYVMQAEPLLNTATVKETIMTSALLQLPLYMSKREKHQRVTAIIDQLGLQHCQDTLMGDEGTGAGVRGVSGGERKRVTVGIGLVTQPKVLMLDEPTSGLDSETAVAIMQLMQDLTRQGRTVVTTIHQPNTPITECFDDLLLLSHGTIMYMGEWSESVQYFSGLGYRCPNYTNPTDYFMMLMKNEESSGKLLRAWRHADAAAASKQAPLQVQPFSKAEVALDGHVKSEEPLKAEVPHREPEPGSARALGPDECAGAPLQDGHAKDIETGCADPVSSASSAVDQGAESEQRGSGRWGSKIRPFRLEHAESTTADRRKRGVRQKSQQPPWWYQVWVLAIRNCRMYIRNPELLGAKLVTYICMGAFMGSMYLRQPLDTATAAYNRSAALWVAMFAFMLMPSETACSVWCQERAVITKEVKSGQYRLISFYLARQLVSVPFESAIALLFTVIVYFMIGFQTVAAKYFIFAATLLLVNLISEMVGFIMGVILKEVAVGLIVNSVIIYFSFAFSGFIVQPIPKYWVWLHKMSYFSIAYTILVKNEFTGLSLHSPIDPQCSAELNFIPPPPANSFSIAQNLGLLALIAVGIRVIAFAVLYVCLTPLAGWLRRPLAKLGRALHFCFC</sequence>
<dbReference type="InterPro" id="IPR013525">
    <property type="entry name" value="ABC2_TM"/>
</dbReference>
<feature type="domain" description="ABC transporter" evidence="10">
    <location>
        <begin position="20"/>
        <end position="271"/>
    </location>
</feature>
<dbReference type="InterPro" id="IPR027417">
    <property type="entry name" value="P-loop_NTPase"/>
</dbReference>
<evidence type="ECO:0000256" key="9">
    <source>
        <dbReference type="SAM" id="Phobius"/>
    </source>
</evidence>
<feature type="transmembrane region" description="Helical" evidence="9">
    <location>
        <begin position="451"/>
        <end position="470"/>
    </location>
</feature>
<feature type="transmembrane region" description="Helical" evidence="9">
    <location>
        <begin position="560"/>
        <end position="588"/>
    </location>
</feature>
<evidence type="ECO:0000256" key="2">
    <source>
        <dbReference type="ARBA" id="ARBA00022448"/>
    </source>
</evidence>
<feature type="transmembrane region" description="Helical" evidence="9">
    <location>
        <begin position="595"/>
        <end position="616"/>
    </location>
</feature>
<keyword evidence="2" id="KW-0813">Transport</keyword>
<accession>A0ABP1FQX6</accession>
<comment type="caution">
    <text evidence="11">The sequence shown here is derived from an EMBL/GenBank/DDBJ whole genome shotgun (WGS) entry which is preliminary data.</text>
</comment>
<comment type="subcellular location">
    <subcellularLocation>
        <location evidence="1">Membrane</location>
        <topology evidence="1">Multi-pass membrane protein</topology>
    </subcellularLocation>
</comment>
<feature type="transmembrane region" description="Helical" evidence="9">
    <location>
        <begin position="485"/>
        <end position="507"/>
    </location>
</feature>
<name>A0ABP1FQX6_9CHLO</name>
<dbReference type="InterPro" id="IPR017871">
    <property type="entry name" value="ABC_transporter-like_CS"/>
</dbReference>
<feature type="transmembrane region" description="Helical" evidence="9">
    <location>
        <begin position="677"/>
        <end position="704"/>
    </location>
</feature>
<evidence type="ECO:0000256" key="8">
    <source>
        <dbReference type="SAM" id="MobiDB-lite"/>
    </source>
</evidence>
<feature type="region of interest" description="Disordered" evidence="8">
    <location>
        <begin position="328"/>
        <end position="401"/>
    </location>
</feature>
<dbReference type="PROSITE" id="PS00211">
    <property type="entry name" value="ABC_TRANSPORTER_1"/>
    <property type="match status" value="1"/>
</dbReference>
<evidence type="ECO:0000259" key="10">
    <source>
        <dbReference type="PROSITE" id="PS50893"/>
    </source>
</evidence>
<dbReference type="PANTHER" id="PTHR48041:SF139">
    <property type="entry name" value="PROTEIN SCARLET"/>
    <property type="match status" value="1"/>
</dbReference>
<dbReference type="PANTHER" id="PTHR48041">
    <property type="entry name" value="ABC TRANSPORTER G FAMILY MEMBER 28"/>
    <property type="match status" value="1"/>
</dbReference>
<dbReference type="SMART" id="SM00382">
    <property type="entry name" value="AAA"/>
    <property type="match status" value="1"/>
</dbReference>
<keyword evidence="6 9" id="KW-1133">Transmembrane helix</keyword>
<evidence type="ECO:0000313" key="12">
    <source>
        <dbReference type="Proteomes" id="UP001497392"/>
    </source>
</evidence>
<protein>
    <submittedName>
        <fullName evidence="11">G2578 protein</fullName>
    </submittedName>
</protein>
<dbReference type="SUPFAM" id="SSF52540">
    <property type="entry name" value="P-loop containing nucleoside triphosphate hydrolases"/>
    <property type="match status" value="1"/>
</dbReference>
<evidence type="ECO:0000256" key="7">
    <source>
        <dbReference type="ARBA" id="ARBA00023136"/>
    </source>
</evidence>
<keyword evidence="12" id="KW-1185">Reference proteome</keyword>
<evidence type="ECO:0000256" key="4">
    <source>
        <dbReference type="ARBA" id="ARBA00022741"/>
    </source>
</evidence>
<dbReference type="Proteomes" id="UP001497392">
    <property type="component" value="Unassembled WGS sequence"/>
</dbReference>
<evidence type="ECO:0000256" key="5">
    <source>
        <dbReference type="ARBA" id="ARBA00022840"/>
    </source>
</evidence>
<gene>
    <name evidence="11" type="primary">g2578</name>
    <name evidence="11" type="ORF">VP750_LOCUS2202</name>
</gene>
<dbReference type="Pfam" id="PF01061">
    <property type="entry name" value="ABC2_membrane"/>
    <property type="match status" value="1"/>
</dbReference>
<evidence type="ECO:0000256" key="6">
    <source>
        <dbReference type="ARBA" id="ARBA00022989"/>
    </source>
</evidence>
<evidence type="ECO:0000256" key="1">
    <source>
        <dbReference type="ARBA" id="ARBA00004141"/>
    </source>
</evidence>
<dbReference type="PROSITE" id="PS50893">
    <property type="entry name" value="ABC_TRANSPORTER_2"/>
    <property type="match status" value="1"/>
</dbReference>
<dbReference type="InterPro" id="IPR003593">
    <property type="entry name" value="AAA+_ATPase"/>
</dbReference>
<dbReference type="InterPro" id="IPR043926">
    <property type="entry name" value="ABCG_dom"/>
</dbReference>
<feature type="transmembrane region" description="Helical" evidence="9">
    <location>
        <begin position="528"/>
        <end position="554"/>
    </location>
</feature>
<dbReference type="EMBL" id="CAXHTA020000004">
    <property type="protein sequence ID" value="CAL5220543.1"/>
    <property type="molecule type" value="Genomic_DNA"/>
</dbReference>
<keyword evidence="4" id="KW-0547">Nucleotide-binding</keyword>
<reference evidence="11 12" key="1">
    <citation type="submission" date="2024-06" db="EMBL/GenBank/DDBJ databases">
        <authorList>
            <person name="Kraege A."/>
            <person name="Thomma B."/>
        </authorList>
    </citation>
    <scope>NUCLEOTIDE SEQUENCE [LARGE SCALE GENOMIC DNA]</scope>
</reference>
<proteinExistence type="predicted"/>